<evidence type="ECO:0000259" key="4">
    <source>
        <dbReference type="SMART" id="SM00418"/>
    </source>
</evidence>
<evidence type="ECO:0000256" key="2">
    <source>
        <dbReference type="ARBA" id="ARBA00023125"/>
    </source>
</evidence>
<keyword evidence="1" id="KW-0805">Transcription regulation</keyword>
<sequence>MASIEVNSDNLIFLECLSSSTRIKIIELLNIKPMNIGELAERLGVSSAIVTKHIQKMELAGIVATESATGKRGMQKVCSLQLESVLLQFKTNKPLPQKSYTASIPIGQFNACDIKPTCGMVSESRMLGMIDDPRYFADPEHVKAKHLWFGSGWIEYRIPNFLLSNQQLKRLEISLEIGSEAPGYNEQWPSDITFVVNGREIGAWTCPGDFGSKPGIFTPQSFNLGSQHGLLKTLSVTDEGTFMDGVRISNVTVDTIGITFGKDVTLRIVSPESAENCGGVTLYGRGFGNYDQDIEVHMYY</sequence>
<organism evidence="5 6">
    <name type="scientific">Paenibacillus mendelii</name>
    <dbReference type="NCBI Taxonomy" id="206163"/>
    <lineage>
        <taxon>Bacteria</taxon>
        <taxon>Bacillati</taxon>
        <taxon>Bacillota</taxon>
        <taxon>Bacilli</taxon>
        <taxon>Bacillales</taxon>
        <taxon>Paenibacillaceae</taxon>
        <taxon>Paenibacillus</taxon>
    </lineage>
</organism>
<proteinExistence type="predicted"/>
<evidence type="ECO:0000313" key="6">
    <source>
        <dbReference type="Proteomes" id="UP001589818"/>
    </source>
</evidence>
<reference evidence="5 6" key="1">
    <citation type="submission" date="2024-09" db="EMBL/GenBank/DDBJ databases">
        <authorList>
            <person name="Sun Q."/>
            <person name="Mori K."/>
        </authorList>
    </citation>
    <scope>NUCLEOTIDE SEQUENCE [LARGE SCALE GENOMIC DNA]</scope>
    <source>
        <strain evidence="5 6">CCM 4839</strain>
    </source>
</reference>
<dbReference type="SMART" id="SM00418">
    <property type="entry name" value="HTH_ARSR"/>
    <property type="match status" value="1"/>
</dbReference>
<dbReference type="SUPFAM" id="SSF46785">
    <property type="entry name" value="Winged helix' DNA-binding domain"/>
    <property type="match status" value="1"/>
</dbReference>
<dbReference type="Proteomes" id="UP001589818">
    <property type="component" value="Unassembled WGS sequence"/>
</dbReference>
<keyword evidence="6" id="KW-1185">Reference proteome</keyword>
<dbReference type="InterPro" id="IPR051081">
    <property type="entry name" value="HTH_MetalResp_TranReg"/>
</dbReference>
<dbReference type="RefSeq" id="WP_204819274.1">
    <property type="nucleotide sequence ID" value="NZ_JANHOF010000003.1"/>
</dbReference>
<dbReference type="InterPro" id="IPR036388">
    <property type="entry name" value="WH-like_DNA-bd_sf"/>
</dbReference>
<dbReference type="CDD" id="cd00090">
    <property type="entry name" value="HTH_ARSR"/>
    <property type="match status" value="1"/>
</dbReference>
<comment type="caution">
    <text evidence="5">The sequence shown here is derived from an EMBL/GenBank/DDBJ whole genome shotgun (WGS) entry which is preliminary data.</text>
</comment>
<keyword evidence="3" id="KW-0804">Transcription</keyword>
<evidence type="ECO:0000313" key="5">
    <source>
        <dbReference type="EMBL" id="MFC0392156.1"/>
    </source>
</evidence>
<dbReference type="Pfam" id="PF01022">
    <property type="entry name" value="HTH_5"/>
    <property type="match status" value="1"/>
</dbReference>
<feature type="domain" description="HTH arsR-type" evidence="4">
    <location>
        <begin position="12"/>
        <end position="91"/>
    </location>
</feature>
<evidence type="ECO:0000256" key="1">
    <source>
        <dbReference type="ARBA" id="ARBA00023015"/>
    </source>
</evidence>
<dbReference type="PANTHER" id="PTHR33154:SF38">
    <property type="entry name" value="HTH ARSR-TYPE DOMAIN-CONTAINING PROTEIN"/>
    <property type="match status" value="1"/>
</dbReference>
<keyword evidence="2" id="KW-0238">DNA-binding</keyword>
<dbReference type="InterPro" id="IPR011991">
    <property type="entry name" value="ArsR-like_HTH"/>
</dbReference>
<accession>A0ABV6J8N9</accession>
<dbReference type="PANTHER" id="PTHR33154">
    <property type="entry name" value="TRANSCRIPTIONAL REGULATOR, ARSR FAMILY"/>
    <property type="match status" value="1"/>
</dbReference>
<name>A0ABV6J8N9_9BACL</name>
<dbReference type="Gene3D" id="1.10.10.10">
    <property type="entry name" value="Winged helix-like DNA-binding domain superfamily/Winged helix DNA-binding domain"/>
    <property type="match status" value="1"/>
</dbReference>
<evidence type="ECO:0000256" key="3">
    <source>
        <dbReference type="ARBA" id="ARBA00023163"/>
    </source>
</evidence>
<dbReference type="InterPro" id="IPR036390">
    <property type="entry name" value="WH_DNA-bd_sf"/>
</dbReference>
<protein>
    <submittedName>
        <fullName evidence="5">ArsR/SmtB family transcription factor</fullName>
    </submittedName>
</protein>
<dbReference type="InterPro" id="IPR001845">
    <property type="entry name" value="HTH_ArsR_DNA-bd_dom"/>
</dbReference>
<gene>
    <name evidence="5" type="ORF">ACFFJ8_12365</name>
</gene>
<dbReference type="EMBL" id="JBHLVF010000017">
    <property type="protein sequence ID" value="MFC0392156.1"/>
    <property type="molecule type" value="Genomic_DNA"/>
</dbReference>